<organism evidence="1">
    <name type="scientific">marine metagenome</name>
    <dbReference type="NCBI Taxonomy" id="408172"/>
    <lineage>
        <taxon>unclassified sequences</taxon>
        <taxon>metagenomes</taxon>
        <taxon>ecological metagenomes</taxon>
    </lineage>
</organism>
<dbReference type="SUPFAM" id="SSF53335">
    <property type="entry name" value="S-adenosyl-L-methionine-dependent methyltransferases"/>
    <property type="match status" value="1"/>
</dbReference>
<dbReference type="InterPro" id="IPR029063">
    <property type="entry name" value="SAM-dependent_MTases_sf"/>
</dbReference>
<accession>A0A382QTF6</accession>
<evidence type="ECO:0000313" key="1">
    <source>
        <dbReference type="EMBL" id="SVC88188.1"/>
    </source>
</evidence>
<name>A0A382QTF6_9ZZZZ</name>
<protein>
    <recommendedName>
        <fullName evidence="2">Methyltransferase domain-containing protein</fullName>
    </recommendedName>
</protein>
<evidence type="ECO:0008006" key="2">
    <source>
        <dbReference type="Google" id="ProtNLM"/>
    </source>
</evidence>
<dbReference type="AlphaFoldDB" id="A0A382QTF6"/>
<gene>
    <name evidence="1" type="ORF">METZ01_LOCUS341042</name>
</gene>
<dbReference type="EMBL" id="UINC01116441">
    <property type="protein sequence ID" value="SVC88188.1"/>
    <property type="molecule type" value="Genomic_DNA"/>
</dbReference>
<dbReference type="Pfam" id="PF13578">
    <property type="entry name" value="Methyltransf_24"/>
    <property type="match status" value="1"/>
</dbReference>
<proteinExistence type="predicted"/>
<sequence>MISLAGYRRQDVLSLLQGERNVGVELGVAEGVFSKHMQESGKFENIIGIDSYSEQQHNTEEYKLALKKMGLMSNYQLLRMTFDDAVELFDDLSLNFVYVDGYAHSGENGGKTIFDWYKKVKVGGILAGDDYHADWPLVIEAVDQLIQQTGYNLQYLFFQLHKKVKILTKFGLIH</sequence>
<dbReference type="Gene3D" id="3.40.50.150">
    <property type="entry name" value="Vaccinia Virus protein VP39"/>
    <property type="match status" value="1"/>
</dbReference>
<reference evidence="1" key="1">
    <citation type="submission" date="2018-05" db="EMBL/GenBank/DDBJ databases">
        <authorList>
            <person name="Lanie J.A."/>
            <person name="Ng W.-L."/>
            <person name="Kazmierczak K.M."/>
            <person name="Andrzejewski T.M."/>
            <person name="Davidsen T.M."/>
            <person name="Wayne K.J."/>
            <person name="Tettelin H."/>
            <person name="Glass J.I."/>
            <person name="Rusch D."/>
            <person name="Podicherti R."/>
            <person name="Tsui H.-C.T."/>
            <person name="Winkler M.E."/>
        </authorList>
    </citation>
    <scope>NUCLEOTIDE SEQUENCE</scope>
</reference>